<protein>
    <submittedName>
        <fullName evidence="1">Uncharacterized protein</fullName>
    </submittedName>
</protein>
<evidence type="ECO:0000313" key="2">
    <source>
        <dbReference type="Proteomes" id="UP001499967"/>
    </source>
</evidence>
<keyword evidence="2" id="KW-1185">Reference proteome</keyword>
<reference evidence="2" key="1">
    <citation type="journal article" date="2019" name="Int. J. Syst. Evol. Microbiol.">
        <title>The Global Catalogue of Microorganisms (GCM) 10K type strain sequencing project: providing services to taxonomists for standard genome sequencing and annotation.</title>
        <authorList>
            <consortium name="The Broad Institute Genomics Platform"/>
            <consortium name="The Broad Institute Genome Sequencing Center for Infectious Disease"/>
            <person name="Wu L."/>
            <person name="Ma J."/>
        </authorList>
    </citation>
    <scope>NUCLEOTIDE SEQUENCE [LARGE SCALE GENOMIC DNA]</scope>
    <source>
        <strain evidence="2">JCM 11117</strain>
    </source>
</reference>
<sequence length="143" mass="15348">MREAAVGSGSLPNPVVARAAVPDWRARPFPTSPSPPGAYATVLWSRPTPINIPETGLPPRRVRGTRLPRIFTEAVPDGPEFARPDGSAIPATAPALSGNLEDLAERHARIDHWTLTPDWYGDRLDPGPILDALLPKRLKAAAA</sequence>
<organism evidence="1 2">
    <name type="scientific">Pseudonocardia zijingensis</name>
    <dbReference type="NCBI Taxonomy" id="153376"/>
    <lineage>
        <taxon>Bacteria</taxon>
        <taxon>Bacillati</taxon>
        <taxon>Actinomycetota</taxon>
        <taxon>Actinomycetes</taxon>
        <taxon>Pseudonocardiales</taxon>
        <taxon>Pseudonocardiaceae</taxon>
        <taxon>Pseudonocardia</taxon>
    </lineage>
</organism>
<name>A0ABP4ADA1_9PSEU</name>
<gene>
    <name evidence="1" type="ORF">GCM10009559_26040</name>
</gene>
<proteinExistence type="predicted"/>
<evidence type="ECO:0000313" key="1">
    <source>
        <dbReference type="EMBL" id="GAA0934975.1"/>
    </source>
</evidence>
<comment type="caution">
    <text evidence="1">The sequence shown here is derived from an EMBL/GenBank/DDBJ whole genome shotgun (WGS) entry which is preliminary data.</text>
</comment>
<accession>A0ABP4ADA1</accession>
<dbReference type="EMBL" id="BAAAHP010000075">
    <property type="protein sequence ID" value="GAA0934975.1"/>
    <property type="molecule type" value="Genomic_DNA"/>
</dbReference>
<dbReference type="Proteomes" id="UP001499967">
    <property type="component" value="Unassembled WGS sequence"/>
</dbReference>